<protein>
    <submittedName>
        <fullName evidence="4">TetR family transcriptional regulator</fullName>
    </submittedName>
</protein>
<keyword evidence="5" id="KW-1185">Reference proteome</keyword>
<dbReference type="PRINTS" id="PR00455">
    <property type="entry name" value="HTHTETR"/>
</dbReference>
<organism evidence="4 5">
    <name type="scientific">Craterilacuibacter sinensis</name>
    <dbReference type="NCBI Taxonomy" id="2686017"/>
    <lineage>
        <taxon>Bacteria</taxon>
        <taxon>Pseudomonadati</taxon>
        <taxon>Pseudomonadota</taxon>
        <taxon>Betaproteobacteria</taxon>
        <taxon>Neisseriales</taxon>
        <taxon>Neisseriaceae</taxon>
        <taxon>Craterilacuibacter</taxon>
    </lineage>
</organism>
<dbReference type="Proteomes" id="UP000467214">
    <property type="component" value="Unassembled WGS sequence"/>
</dbReference>
<dbReference type="SUPFAM" id="SSF46689">
    <property type="entry name" value="Homeodomain-like"/>
    <property type="match status" value="1"/>
</dbReference>
<feature type="DNA-binding region" description="H-T-H motif" evidence="2">
    <location>
        <begin position="30"/>
        <end position="49"/>
    </location>
</feature>
<dbReference type="AlphaFoldDB" id="A0A845BM42"/>
<dbReference type="Pfam" id="PF00440">
    <property type="entry name" value="TetR_N"/>
    <property type="match status" value="1"/>
</dbReference>
<feature type="domain" description="HTH tetR-type" evidence="3">
    <location>
        <begin position="7"/>
        <end position="67"/>
    </location>
</feature>
<reference evidence="4 5" key="1">
    <citation type="submission" date="2019-12" db="EMBL/GenBank/DDBJ databases">
        <title>Neisseriaceae gen. nov. sp. Genome sequencing and assembly.</title>
        <authorList>
            <person name="Liu Z."/>
            <person name="Li A."/>
        </authorList>
    </citation>
    <scope>NUCLEOTIDE SEQUENCE [LARGE SCALE GENOMIC DNA]</scope>
    <source>
        <strain evidence="4 5">B2N2-7</strain>
    </source>
</reference>
<keyword evidence="1 2" id="KW-0238">DNA-binding</keyword>
<dbReference type="PROSITE" id="PS50977">
    <property type="entry name" value="HTH_TETR_2"/>
    <property type="match status" value="1"/>
</dbReference>
<dbReference type="Pfam" id="PF13972">
    <property type="entry name" value="TetR"/>
    <property type="match status" value="1"/>
</dbReference>
<evidence type="ECO:0000313" key="4">
    <source>
        <dbReference type="EMBL" id="MXR36268.1"/>
    </source>
</evidence>
<evidence type="ECO:0000313" key="5">
    <source>
        <dbReference type="Proteomes" id="UP000467214"/>
    </source>
</evidence>
<name>A0A845BM42_9NEIS</name>
<dbReference type="PANTHER" id="PTHR30055">
    <property type="entry name" value="HTH-TYPE TRANSCRIPTIONAL REGULATOR RUTR"/>
    <property type="match status" value="1"/>
</dbReference>
<evidence type="ECO:0000259" key="3">
    <source>
        <dbReference type="PROSITE" id="PS50977"/>
    </source>
</evidence>
<dbReference type="InterPro" id="IPR009057">
    <property type="entry name" value="Homeodomain-like_sf"/>
</dbReference>
<dbReference type="PANTHER" id="PTHR30055:SF223">
    <property type="entry name" value="HTH-TYPE TRANSCRIPTIONAL REGULATOR UIDR"/>
    <property type="match status" value="1"/>
</dbReference>
<dbReference type="InterPro" id="IPR001647">
    <property type="entry name" value="HTH_TetR"/>
</dbReference>
<dbReference type="InterPro" id="IPR050109">
    <property type="entry name" value="HTH-type_TetR-like_transc_reg"/>
</dbReference>
<dbReference type="GO" id="GO:0003700">
    <property type="term" value="F:DNA-binding transcription factor activity"/>
    <property type="evidence" value="ECO:0007669"/>
    <property type="project" value="TreeGrafter"/>
</dbReference>
<comment type="caution">
    <text evidence="4">The sequence shown here is derived from an EMBL/GenBank/DDBJ whole genome shotgun (WGS) entry which is preliminary data.</text>
</comment>
<sequence length="213" mass="24485">MEKKPSRQTRERILATALRLFNTLGEPGVTPAAIAVEMEISPGNLYYHFHSKTDIVNALFARYEEEIGRLLLAVDDHAQEPEDIWLFLHLLFETICQYRFFYHDINNLLLSNRLVETHFTRILRRKEEAAATLCHNLARAGVLQAGDSEIHALAVNMALVCTFWISYEHARSPRTEPDIGRGAYQVMQLAAPYLQGEARTLLERISHHYLARQ</sequence>
<evidence type="ECO:0000256" key="1">
    <source>
        <dbReference type="ARBA" id="ARBA00023125"/>
    </source>
</evidence>
<accession>A0A845BM42</accession>
<dbReference type="EMBL" id="WSSB01000003">
    <property type="protein sequence ID" value="MXR36268.1"/>
    <property type="molecule type" value="Genomic_DNA"/>
</dbReference>
<dbReference type="GO" id="GO:0000976">
    <property type="term" value="F:transcription cis-regulatory region binding"/>
    <property type="evidence" value="ECO:0007669"/>
    <property type="project" value="TreeGrafter"/>
</dbReference>
<evidence type="ECO:0000256" key="2">
    <source>
        <dbReference type="PROSITE-ProRule" id="PRU00335"/>
    </source>
</evidence>
<gene>
    <name evidence="4" type="ORF">GQF02_04680</name>
</gene>
<dbReference type="InterPro" id="IPR025722">
    <property type="entry name" value="TetR"/>
</dbReference>
<dbReference type="Gene3D" id="1.10.357.10">
    <property type="entry name" value="Tetracycline Repressor, domain 2"/>
    <property type="match status" value="1"/>
</dbReference>
<proteinExistence type="predicted"/>
<dbReference type="RefSeq" id="WP_124735350.1">
    <property type="nucleotide sequence ID" value="NZ_WSSB01000003.1"/>
</dbReference>